<dbReference type="GO" id="GO:0030091">
    <property type="term" value="P:protein repair"/>
    <property type="evidence" value="ECO:0007669"/>
    <property type="project" value="InterPro"/>
</dbReference>
<keyword evidence="9" id="KW-1185">Reference proteome</keyword>
<proteinExistence type="predicted"/>
<evidence type="ECO:0000313" key="8">
    <source>
        <dbReference type="EMBL" id="SCG77011.1"/>
    </source>
</evidence>
<feature type="domain" description="MsrB" evidence="7">
    <location>
        <begin position="24"/>
        <end position="146"/>
    </location>
</feature>
<reference evidence="9" key="1">
    <citation type="submission" date="2016-06" db="EMBL/GenBank/DDBJ databases">
        <authorList>
            <person name="Varghese N."/>
            <person name="Submissions Spin"/>
        </authorList>
    </citation>
    <scope>NUCLEOTIDE SEQUENCE [LARGE SCALE GENOMIC DNA]</scope>
    <source>
        <strain evidence="9">DSM 45647</strain>
    </source>
</reference>
<evidence type="ECO:0000256" key="5">
    <source>
        <dbReference type="ARBA" id="ARBA00023002"/>
    </source>
</evidence>
<keyword evidence="4" id="KW-0862">Zinc</keyword>
<evidence type="ECO:0000256" key="6">
    <source>
        <dbReference type="ARBA" id="ARBA00048488"/>
    </source>
</evidence>
<dbReference type="InterPro" id="IPR002579">
    <property type="entry name" value="Met_Sox_Rdtase_MsrB_dom"/>
</dbReference>
<organism evidence="8 9">
    <name type="scientific">Micromonospora humi</name>
    <dbReference type="NCBI Taxonomy" id="745366"/>
    <lineage>
        <taxon>Bacteria</taxon>
        <taxon>Bacillati</taxon>
        <taxon>Actinomycetota</taxon>
        <taxon>Actinomycetes</taxon>
        <taxon>Micromonosporales</taxon>
        <taxon>Micromonosporaceae</taxon>
        <taxon>Micromonospora</taxon>
    </lineage>
</organism>
<dbReference type="NCBIfam" id="TIGR00357">
    <property type="entry name" value="peptide-methionine (R)-S-oxide reductase MsrB"/>
    <property type="match status" value="1"/>
</dbReference>
<dbReference type="EMBL" id="FMDM01000017">
    <property type="protein sequence ID" value="SCG77011.1"/>
    <property type="molecule type" value="Genomic_DNA"/>
</dbReference>
<name>A0A1C5K348_9ACTN</name>
<sequence>MRWHRQSTYRWVVSLSDNELPRTEDEWRVRLSPEEFRVLRQAGTEAPWTGEYVDTKTPGVYHCRACGLELFRSDDKFDSHCGWPSFDDAIPGAVKEIPDNTLGMRRVEIRCARCDSHLGHVFEGEGFTPKDTRHCVNSISVRLEPSAG</sequence>
<evidence type="ECO:0000256" key="4">
    <source>
        <dbReference type="ARBA" id="ARBA00022833"/>
    </source>
</evidence>
<dbReference type="STRING" id="745366.GA0070213_11781"/>
<keyword evidence="3" id="KW-0479">Metal-binding</keyword>
<evidence type="ECO:0000256" key="1">
    <source>
        <dbReference type="ARBA" id="ARBA00001947"/>
    </source>
</evidence>
<dbReference type="GO" id="GO:0033743">
    <property type="term" value="F:peptide-methionine (R)-S-oxide reductase activity"/>
    <property type="evidence" value="ECO:0007669"/>
    <property type="project" value="UniProtKB-EC"/>
</dbReference>
<dbReference type="PANTHER" id="PTHR46081:SF8">
    <property type="entry name" value="PEPTIDE METHIONINE SULFOXIDE REDUCTASE 2"/>
    <property type="match status" value="1"/>
</dbReference>
<dbReference type="InterPro" id="IPR011057">
    <property type="entry name" value="Mss4-like_sf"/>
</dbReference>
<dbReference type="EC" id="1.8.4.12" evidence="2"/>
<evidence type="ECO:0000259" key="7">
    <source>
        <dbReference type="PROSITE" id="PS51790"/>
    </source>
</evidence>
<evidence type="ECO:0000256" key="3">
    <source>
        <dbReference type="ARBA" id="ARBA00022723"/>
    </source>
</evidence>
<comment type="catalytic activity">
    <reaction evidence="6">
        <text>L-methionyl-[protein] + [thioredoxin]-disulfide + H2O = L-methionyl-(R)-S-oxide-[protein] + [thioredoxin]-dithiol</text>
        <dbReference type="Rhea" id="RHEA:24164"/>
        <dbReference type="Rhea" id="RHEA-COMP:10698"/>
        <dbReference type="Rhea" id="RHEA-COMP:10700"/>
        <dbReference type="Rhea" id="RHEA-COMP:12313"/>
        <dbReference type="Rhea" id="RHEA-COMP:12314"/>
        <dbReference type="ChEBI" id="CHEBI:15377"/>
        <dbReference type="ChEBI" id="CHEBI:16044"/>
        <dbReference type="ChEBI" id="CHEBI:29950"/>
        <dbReference type="ChEBI" id="CHEBI:45764"/>
        <dbReference type="ChEBI" id="CHEBI:50058"/>
        <dbReference type="EC" id="1.8.4.12"/>
    </reaction>
</comment>
<dbReference type="Gene3D" id="2.170.150.20">
    <property type="entry name" value="Peptide methionine sulfoxide reductase"/>
    <property type="match status" value="1"/>
</dbReference>
<dbReference type="SUPFAM" id="SSF51316">
    <property type="entry name" value="Mss4-like"/>
    <property type="match status" value="1"/>
</dbReference>
<accession>A0A1C5K348</accession>
<dbReference type="Pfam" id="PF01641">
    <property type="entry name" value="SelR"/>
    <property type="match status" value="1"/>
</dbReference>
<dbReference type="AlphaFoldDB" id="A0A1C5K348"/>
<comment type="cofactor">
    <cofactor evidence="1">
        <name>Zn(2+)</name>
        <dbReference type="ChEBI" id="CHEBI:29105"/>
    </cofactor>
</comment>
<dbReference type="PROSITE" id="PS51790">
    <property type="entry name" value="MSRB"/>
    <property type="match status" value="1"/>
</dbReference>
<keyword evidence="5" id="KW-0560">Oxidoreductase</keyword>
<dbReference type="GO" id="GO:0006979">
    <property type="term" value="P:response to oxidative stress"/>
    <property type="evidence" value="ECO:0007669"/>
    <property type="project" value="InterPro"/>
</dbReference>
<evidence type="ECO:0000256" key="2">
    <source>
        <dbReference type="ARBA" id="ARBA00012499"/>
    </source>
</evidence>
<dbReference type="GO" id="GO:0046872">
    <property type="term" value="F:metal ion binding"/>
    <property type="evidence" value="ECO:0007669"/>
    <property type="project" value="UniProtKB-KW"/>
</dbReference>
<dbReference type="Proteomes" id="UP000199360">
    <property type="component" value="Unassembled WGS sequence"/>
</dbReference>
<evidence type="ECO:0000313" key="9">
    <source>
        <dbReference type="Proteomes" id="UP000199360"/>
    </source>
</evidence>
<gene>
    <name evidence="8" type="ORF">GA0070213_11781</name>
</gene>
<protein>
    <recommendedName>
        <fullName evidence="2">peptide-methionine (R)-S-oxide reductase</fullName>
        <ecNumber evidence="2">1.8.4.12</ecNumber>
    </recommendedName>
</protein>
<dbReference type="PANTHER" id="PTHR46081">
    <property type="entry name" value="PEPTIDE METHIONINE SULFOXIDE REDUCTASE 2"/>
    <property type="match status" value="1"/>
</dbReference>
<dbReference type="InterPro" id="IPR028427">
    <property type="entry name" value="Met_Sox_Rdtase_MsrB"/>
</dbReference>